<dbReference type="Proteomes" id="UP000271624">
    <property type="component" value="Unassembled WGS sequence"/>
</dbReference>
<accession>A0A433VNP5</accession>
<dbReference type="Gene3D" id="3.40.50.150">
    <property type="entry name" value="Vaccinia Virus protein VP39"/>
    <property type="match status" value="1"/>
</dbReference>
<reference evidence="3" key="1">
    <citation type="submission" date="2018-12" db="EMBL/GenBank/DDBJ databases">
        <authorList>
            <person name="Will S."/>
            <person name="Neumann-Schaal M."/>
            <person name="Henke P."/>
        </authorList>
    </citation>
    <scope>NUCLEOTIDE SEQUENCE</scope>
    <source>
        <strain evidence="3">PCC 7102</strain>
    </source>
</reference>
<dbReference type="GO" id="GO:0008610">
    <property type="term" value="P:lipid biosynthetic process"/>
    <property type="evidence" value="ECO:0007669"/>
    <property type="project" value="InterPro"/>
</dbReference>
<dbReference type="RefSeq" id="WP_201800700.1">
    <property type="nucleotide sequence ID" value="NZ_RSCL01000004.1"/>
</dbReference>
<evidence type="ECO:0000256" key="1">
    <source>
        <dbReference type="ARBA" id="ARBA00022603"/>
    </source>
</evidence>
<name>A0A433VNP5_9CYAN</name>
<dbReference type="Pfam" id="PF04989">
    <property type="entry name" value="RMNT_CmcI"/>
    <property type="match status" value="1"/>
</dbReference>
<dbReference type="GO" id="GO:0071770">
    <property type="term" value="P:DIM/DIP cell wall layer assembly"/>
    <property type="evidence" value="ECO:0007669"/>
    <property type="project" value="TreeGrafter"/>
</dbReference>
<dbReference type="AlphaFoldDB" id="A0A433VNP5"/>
<dbReference type="SUPFAM" id="SSF53335">
    <property type="entry name" value="S-adenosyl-L-methionine-dependent methyltransferases"/>
    <property type="match status" value="1"/>
</dbReference>
<keyword evidence="1" id="KW-0489">Methyltransferase</keyword>
<comment type="caution">
    <text evidence="3">The sequence shown here is derived from an EMBL/GenBank/DDBJ whole genome shotgun (WGS) entry which is preliminary data.</text>
</comment>
<evidence type="ECO:0000256" key="2">
    <source>
        <dbReference type="ARBA" id="ARBA00022679"/>
    </source>
</evidence>
<dbReference type="GO" id="GO:0032259">
    <property type="term" value="P:methylation"/>
    <property type="evidence" value="ECO:0007669"/>
    <property type="project" value="UniProtKB-KW"/>
</dbReference>
<proteinExistence type="predicted"/>
<gene>
    <name evidence="3" type="ORF">DSM106972_019310</name>
</gene>
<reference evidence="3" key="2">
    <citation type="journal article" date="2019" name="Genome Biol. Evol.">
        <title>Day and night: Metabolic profiles and evolutionary relationships of six axenic non-marine cyanobacteria.</title>
        <authorList>
            <person name="Will S.E."/>
            <person name="Henke P."/>
            <person name="Boedeker C."/>
            <person name="Huang S."/>
            <person name="Brinkmann H."/>
            <person name="Rohde M."/>
            <person name="Jarek M."/>
            <person name="Friedl T."/>
            <person name="Seufert S."/>
            <person name="Schumacher M."/>
            <person name="Overmann J."/>
            <person name="Neumann-Schaal M."/>
            <person name="Petersen J."/>
        </authorList>
    </citation>
    <scope>NUCLEOTIDE SEQUENCE [LARGE SCALE GENOMIC DNA]</scope>
    <source>
        <strain evidence="3">PCC 7102</strain>
    </source>
</reference>
<dbReference type="GO" id="GO:0008168">
    <property type="term" value="F:methyltransferase activity"/>
    <property type="evidence" value="ECO:0007669"/>
    <property type="project" value="UniProtKB-KW"/>
</dbReference>
<dbReference type="GO" id="GO:0005886">
    <property type="term" value="C:plasma membrane"/>
    <property type="evidence" value="ECO:0007669"/>
    <property type="project" value="TreeGrafter"/>
</dbReference>
<dbReference type="InterPro" id="IPR007072">
    <property type="entry name" value="RNMT_CmcI"/>
</dbReference>
<dbReference type="PANTHER" id="PTHR40048:SF1">
    <property type="entry name" value="RHAMNOSYL O-METHYLTRANSFERASE"/>
    <property type="match status" value="1"/>
</dbReference>
<keyword evidence="4" id="KW-1185">Reference proteome</keyword>
<evidence type="ECO:0000313" key="4">
    <source>
        <dbReference type="Proteomes" id="UP000271624"/>
    </source>
</evidence>
<organism evidence="3 4">
    <name type="scientific">Dulcicalothrix desertica PCC 7102</name>
    <dbReference type="NCBI Taxonomy" id="232991"/>
    <lineage>
        <taxon>Bacteria</taxon>
        <taxon>Bacillati</taxon>
        <taxon>Cyanobacteriota</taxon>
        <taxon>Cyanophyceae</taxon>
        <taxon>Nostocales</taxon>
        <taxon>Calotrichaceae</taxon>
        <taxon>Dulcicalothrix</taxon>
    </lineage>
</organism>
<dbReference type="EMBL" id="RSCL01000004">
    <property type="protein sequence ID" value="RUT07671.1"/>
    <property type="molecule type" value="Genomic_DNA"/>
</dbReference>
<sequence length="236" mass="26786">MTDSIATNNLHNQIPVNDTIAGYMEVINEFSKAYYHAPVFNNQPVWTSTYWQGIQILKCPLDLWLYQEIIFNQKPDFILECGVAYGGTTAYLADMCKLVGKGEVIGVDIEIKQQTRESLTKYKNIHLIEGSSVDIETSKQVFEIVKNSNTLVILDSDHTKHHVLQELMLYNQLVPSGGYLIVEDTNINGHPVCPDYGLGPMEAVEKFLSTHSEFYIDKDCHKFLTTFNPNGYLKKV</sequence>
<keyword evidence="2" id="KW-0808">Transferase</keyword>
<dbReference type="InterPro" id="IPR029063">
    <property type="entry name" value="SAM-dependent_MTases_sf"/>
</dbReference>
<protein>
    <submittedName>
        <fullName evidence="3">Cephalosporin hydroxylase</fullName>
    </submittedName>
</protein>
<evidence type="ECO:0000313" key="3">
    <source>
        <dbReference type="EMBL" id="RUT07671.1"/>
    </source>
</evidence>
<dbReference type="PANTHER" id="PTHR40048">
    <property type="entry name" value="RHAMNOSYL O-METHYLTRANSFERASE"/>
    <property type="match status" value="1"/>
</dbReference>